<comment type="caution">
    <text evidence="4">The sequence shown here is derived from an EMBL/GenBank/DDBJ whole genome shotgun (WGS) entry which is preliminary data.</text>
</comment>
<feature type="transmembrane region" description="Helical" evidence="2">
    <location>
        <begin position="51"/>
        <end position="77"/>
    </location>
</feature>
<feature type="transmembrane region" description="Helical" evidence="2">
    <location>
        <begin position="136"/>
        <end position="157"/>
    </location>
</feature>
<feature type="domain" description="VTT" evidence="3">
    <location>
        <begin position="31"/>
        <end position="156"/>
    </location>
</feature>
<comment type="similarity">
    <text evidence="1">Belongs to the DedA family.</text>
</comment>
<name>A0ABY1KCG5_9BACL</name>
<dbReference type="InterPro" id="IPR051311">
    <property type="entry name" value="DedA_domain"/>
</dbReference>
<protein>
    <submittedName>
        <fullName evidence="4">Membrane protein DedA, SNARE-associated domain</fullName>
    </submittedName>
</protein>
<evidence type="ECO:0000256" key="1">
    <source>
        <dbReference type="ARBA" id="ARBA00010792"/>
    </source>
</evidence>
<dbReference type="EMBL" id="FTNK01000021">
    <property type="protein sequence ID" value="SIR59637.1"/>
    <property type="molecule type" value="Genomic_DNA"/>
</dbReference>
<keyword evidence="5" id="KW-1185">Reference proteome</keyword>
<feature type="transmembrane region" description="Helical" evidence="2">
    <location>
        <begin position="12"/>
        <end position="31"/>
    </location>
</feature>
<dbReference type="RefSeq" id="WP_068587481.1">
    <property type="nucleotide sequence ID" value="NZ_FTNK01000021.1"/>
</dbReference>
<dbReference type="PANTHER" id="PTHR42709:SF9">
    <property type="entry name" value="ALKALINE PHOSPHATASE LIKE PROTEIN"/>
    <property type="match status" value="1"/>
</dbReference>
<proteinExistence type="inferred from homology"/>
<sequence length="205" mass="23352">MDYDRLLSMIQHFGYLTLFFSLWLGIVGMPIPDEVIVMTGGAVTTQGILAFMPAFLLTYLGVISGLSLGYVLGRYIGTPILHKLRRKKKMEKYINYSEHLVQKYGSLALCISSFLPIVRHVMPYLTGINKMSYRRYALISYSTGLVWTLLFFIAGRYLGNHVQEVGSLIYNYGIKLLLLLTLVIIIVVIVRLTFRYKKTHGGDRL</sequence>
<dbReference type="InterPro" id="IPR032816">
    <property type="entry name" value="VTT_dom"/>
</dbReference>
<feature type="transmembrane region" description="Helical" evidence="2">
    <location>
        <begin position="169"/>
        <end position="194"/>
    </location>
</feature>
<reference evidence="4 5" key="1">
    <citation type="submission" date="2017-01" db="EMBL/GenBank/DDBJ databases">
        <authorList>
            <person name="Varghese N."/>
            <person name="Submissions S."/>
        </authorList>
    </citation>
    <scope>NUCLEOTIDE SEQUENCE [LARGE SCALE GENOMIC DNA]</scope>
    <source>
        <strain evidence="4 5">ATCC 23464</strain>
    </source>
</reference>
<evidence type="ECO:0000313" key="5">
    <source>
        <dbReference type="Proteomes" id="UP000186666"/>
    </source>
</evidence>
<gene>
    <name evidence="4" type="ORF">SAMN05421578_12157</name>
</gene>
<keyword evidence="2" id="KW-0472">Membrane</keyword>
<dbReference type="Proteomes" id="UP000186666">
    <property type="component" value="Unassembled WGS sequence"/>
</dbReference>
<accession>A0ABY1KCG5</accession>
<keyword evidence="2" id="KW-1133">Transmembrane helix</keyword>
<evidence type="ECO:0000259" key="3">
    <source>
        <dbReference type="Pfam" id="PF09335"/>
    </source>
</evidence>
<dbReference type="PANTHER" id="PTHR42709">
    <property type="entry name" value="ALKALINE PHOSPHATASE LIKE PROTEIN"/>
    <property type="match status" value="1"/>
</dbReference>
<evidence type="ECO:0000256" key="2">
    <source>
        <dbReference type="SAM" id="Phobius"/>
    </source>
</evidence>
<keyword evidence="2" id="KW-0812">Transmembrane</keyword>
<evidence type="ECO:0000313" key="4">
    <source>
        <dbReference type="EMBL" id="SIR59637.1"/>
    </source>
</evidence>
<dbReference type="Pfam" id="PF09335">
    <property type="entry name" value="VTT_dom"/>
    <property type="match status" value="1"/>
</dbReference>
<organism evidence="4 5">
    <name type="scientific">Paenibacillus macquariensis</name>
    <dbReference type="NCBI Taxonomy" id="948756"/>
    <lineage>
        <taxon>Bacteria</taxon>
        <taxon>Bacillati</taxon>
        <taxon>Bacillota</taxon>
        <taxon>Bacilli</taxon>
        <taxon>Bacillales</taxon>
        <taxon>Paenibacillaceae</taxon>
        <taxon>Paenibacillus</taxon>
    </lineage>
</organism>